<dbReference type="Pfam" id="PF00534">
    <property type="entry name" value="Glycos_transf_1"/>
    <property type="match status" value="1"/>
</dbReference>
<comment type="caution">
    <text evidence="3">The sequence shown here is derived from an EMBL/GenBank/DDBJ whole genome shotgun (WGS) entry which is preliminary data.</text>
</comment>
<feature type="domain" description="Glycosyl transferase family 1" evidence="1">
    <location>
        <begin position="155"/>
        <end position="318"/>
    </location>
</feature>
<sequence length="337" mass="38417">MKKTILYLGNKLAIKGFTPTGIDTLGPKLEALGFTVFYASSKRSKPVRLLDMVQLILRYRKQTDYVLIDTYSTQNFWFAYAAARICNLFRLNYIPILHGGNLPKRLKRSQKASDFLFKNAYRLVAPSAYLAHHFENTGYTGIEVIPNMLDLTDYRFKFRKDIQPKLLWVRSFAAIYNPMLALEVLEKLRDYYPDAHLCMVGPDKDGSLEACKMYALKKGLPVTFTGKQEKTEWLDLAADYAIFINTTHIDNTPVSLLEAMALGLPVVSTRVGGVPYIIKNKETGLLVADGDRDEFVKAIISLVDNKEKAQNIAQNAQEYAKRYDWNTVKEQWSNILT</sequence>
<keyword evidence="4" id="KW-1185">Reference proteome</keyword>
<dbReference type="InterPro" id="IPR050194">
    <property type="entry name" value="Glycosyltransferase_grp1"/>
</dbReference>
<dbReference type="Proteomes" id="UP000289821">
    <property type="component" value="Unassembled WGS sequence"/>
</dbReference>
<dbReference type="Gene3D" id="3.40.50.2000">
    <property type="entry name" value="Glycogen Phosphorylase B"/>
    <property type="match status" value="2"/>
</dbReference>
<accession>A0A4Q0NRF3</accession>
<dbReference type="InterPro" id="IPR028098">
    <property type="entry name" value="Glyco_trans_4-like_N"/>
</dbReference>
<dbReference type="RefSeq" id="WP_128762463.1">
    <property type="nucleotide sequence ID" value="NZ_QOVI01000007.1"/>
</dbReference>
<protein>
    <submittedName>
        <fullName evidence="3">Glycosyltransferase involved in cell wall biosynthesis</fullName>
    </submittedName>
</protein>
<evidence type="ECO:0000259" key="2">
    <source>
        <dbReference type="Pfam" id="PF13439"/>
    </source>
</evidence>
<dbReference type="PANTHER" id="PTHR45947">
    <property type="entry name" value="SULFOQUINOVOSYL TRANSFERASE SQD2"/>
    <property type="match status" value="1"/>
</dbReference>
<dbReference type="Pfam" id="PF13439">
    <property type="entry name" value="Glyco_transf_4"/>
    <property type="match status" value="1"/>
</dbReference>
<dbReference type="PANTHER" id="PTHR45947:SF3">
    <property type="entry name" value="SULFOQUINOVOSYL TRANSFERASE SQD2"/>
    <property type="match status" value="1"/>
</dbReference>
<dbReference type="AlphaFoldDB" id="A0A4Q0NRF3"/>
<dbReference type="OrthoDB" id="139410at2"/>
<feature type="domain" description="Glycosyltransferase subfamily 4-like N-terminal" evidence="2">
    <location>
        <begin position="6"/>
        <end position="152"/>
    </location>
</feature>
<proteinExistence type="predicted"/>
<evidence type="ECO:0000313" key="3">
    <source>
        <dbReference type="EMBL" id="RXG12315.1"/>
    </source>
</evidence>
<evidence type="ECO:0000259" key="1">
    <source>
        <dbReference type="Pfam" id="PF00534"/>
    </source>
</evidence>
<gene>
    <name evidence="3" type="ORF">DSM04_10786</name>
</gene>
<keyword evidence="3" id="KW-0808">Transferase</keyword>
<reference evidence="3 4" key="1">
    <citation type="submission" date="2018-07" db="EMBL/GenBank/DDBJ databases">
        <title>Leeuwenhoekiella genomics.</title>
        <authorList>
            <person name="Tahon G."/>
            <person name="Willems A."/>
        </authorList>
    </citation>
    <scope>NUCLEOTIDE SEQUENCE [LARGE SCALE GENOMIC DNA]</scope>
    <source>
        <strain evidence="3 4">R-50232</strain>
    </source>
</reference>
<dbReference type="SUPFAM" id="SSF53756">
    <property type="entry name" value="UDP-Glycosyltransferase/glycogen phosphorylase"/>
    <property type="match status" value="1"/>
</dbReference>
<name>A0A4Q0NRF3_9FLAO</name>
<evidence type="ECO:0000313" key="4">
    <source>
        <dbReference type="Proteomes" id="UP000289821"/>
    </source>
</evidence>
<dbReference type="InterPro" id="IPR001296">
    <property type="entry name" value="Glyco_trans_1"/>
</dbReference>
<organism evidence="3 4">
    <name type="scientific">Leeuwenhoekiella aestuarii</name>
    <dbReference type="NCBI Taxonomy" id="2249426"/>
    <lineage>
        <taxon>Bacteria</taxon>
        <taxon>Pseudomonadati</taxon>
        <taxon>Bacteroidota</taxon>
        <taxon>Flavobacteriia</taxon>
        <taxon>Flavobacteriales</taxon>
        <taxon>Flavobacteriaceae</taxon>
        <taxon>Leeuwenhoekiella</taxon>
    </lineage>
</organism>
<dbReference type="EMBL" id="QOVI01000007">
    <property type="protein sequence ID" value="RXG12315.1"/>
    <property type="molecule type" value="Genomic_DNA"/>
</dbReference>
<dbReference type="GO" id="GO:0016757">
    <property type="term" value="F:glycosyltransferase activity"/>
    <property type="evidence" value="ECO:0007669"/>
    <property type="project" value="InterPro"/>
</dbReference>
<dbReference type="CDD" id="cd03801">
    <property type="entry name" value="GT4_PimA-like"/>
    <property type="match status" value="1"/>
</dbReference>